<evidence type="ECO:0000256" key="1">
    <source>
        <dbReference type="SAM" id="SignalP"/>
    </source>
</evidence>
<feature type="signal peptide" evidence="1">
    <location>
        <begin position="1"/>
        <end position="22"/>
    </location>
</feature>
<comment type="caution">
    <text evidence="2">The sequence shown here is derived from an EMBL/GenBank/DDBJ whole genome shotgun (WGS) entry which is preliminary data.</text>
</comment>
<dbReference type="AlphaFoldDB" id="A0A6A4EHQ3"/>
<keyword evidence="3" id="KW-1185">Reference proteome</keyword>
<name>A0A6A4EHQ3_9STRA</name>
<dbReference type="Proteomes" id="UP000434957">
    <property type="component" value="Unassembled WGS sequence"/>
</dbReference>
<proteinExistence type="predicted"/>
<evidence type="ECO:0000313" key="2">
    <source>
        <dbReference type="EMBL" id="KAE9324208.1"/>
    </source>
</evidence>
<accession>A0A6A4EHQ3</accession>
<evidence type="ECO:0000313" key="3">
    <source>
        <dbReference type="Proteomes" id="UP000434957"/>
    </source>
</evidence>
<sequence length="83" mass="9385">MVSTVRLLLLVTISVFCSAVCARSSTPMPEDNPQACTWDIKICDDGTWVYRAANRDCEFDDCLVEFAEQNPHQHSNYTSPTLR</sequence>
<gene>
    <name evidence="2" type="ORF">PR003_g16792</name>
</gene>
<dbReference type="EMBL" id="QXFT01001248">
    <property type="protein sequence ID" value="KAE9324208.1"/>
    <property type="molecule type" value="Genomic_DNA"/>
</dbReference>
<organism evidence="2 3">
    <name type="scientific">Phytophthora rubi</name>
    <dbReference type="NCBI Taxonomy" id="129364"/>
    <lineage>
        <taxon>Eukaryota</taxon>
        <taxon>Sar</taxon>
        <taxon>Stramenopiles</taxon>
        <taxon>Oomycota</taxon>
        <taxon>Peronosporomycetes</taxon>
        <taxon>Peronosporales</taxon>
        <taxon>Peronosporaceae</taxon>
        <taxon>Phytophthora</taxon>
    </lineage>
</organism>
<keyword evidence="1" id="KW-0732">Signal</keyword>
<feature type="chain" id="PRO_5025597157" evidence="1">
    <location>
        <begin position="23"/>
        <end position="83"/>
    </location>
</feature>
<protein>
    <submittedName>
        <fullName evidence="2">Uncharacterized protein</fullName>
    </submittedName>
</protein>
<reference evidence="2 3" key="1">
    <citation type="submission" date="2018-08" db="EMBL/GenBank/DDBJ databases">
        <title>Genomic investigation of the strawberry pathogen Phytophthora fragariae indicates pathogenicity is determined by transcriptional variation in three key races.</title>
        <authorList>
            <person name="Adams T.M."/>
            <person name="Armitage A.D."/>
            <person name="Sobczyk M.K."/>
            <person name="Bates H.J."/>
            <person name="Dunwell J.M."/>
            <person name="Nellist C.F."/>
            <person name="Harrison R.J."/>
        </authorList>
    </citation>
    <scope>NUCLEOTIDE SEQUENCE [LARGE SCALE GENOMIC DNA]</scope>
    <source>
        <strain evidence="2 3">SCRP333</strain>
    </source>
</reference>